<sequence>MANSKKFSSYGIQEGNLKL</sequence>
<comment type="caution">
    <text evidence="1">The sequence shown here is derived from an EMBL/GenBank/DDBJ whole genome shotgun (WGS) entry which is preliminary data.</text>
</comment>
<dbReference type="Proteomes" id="UP000188268">
    <property type="component" value="Unassembled WGS sequence"/>
</dbReference>
<dbReference type="AlphaFoldDB" id="A0A1R3KGW7"/>
<proteinExistence type="predicted"/>
<evidence type="ECO:0000313" key="1">
    <source>
        <dbReference type="EMBL" id="OMP06258.1"/>
    </source>
</evidence>
<organism evidence="1 2">
    <name type="scientific">Corchorus capsularis</name>
    <name type="common">Jute</name>
    <dbReference type="NCBI Taxonomy" id="210143"/>
    <lineage>
        <taxon>Eukaryota</taxon>
        <taxon>Viridiplantae</taxon>
        <taxon>Streptophyta</taxon>
        <taxon>Embryophyta</taxon>
        <taxon>Tracheophyta</taxon>
        <taxon>Spermatophyta</taxon>
        <taxon>Magnoliopsida</taxon>
        <taxon>eudicotyledons</taxon>
        <taxon>Gunneridae</taxon>
        <taxon>Pentapetalae</taxon>
        <taxon>rosids</taxon>
        <taxon>malvids</taxon>
        <taxon>Malvales</taxon>
        <taxon>Malvaceae</taxon>
        <taxon>Grewioideae</taxon>
        <taxon>Apeibeae</taxon>
        <taxon>Corchorus</taxon>
    </lineage>
</organism>
<gene>
    <name evidence="1" type="ORF">CCACVL1_01649</name>
</gene>
<reference evidence="1 2" key="1">
    <citation type="submission" date="2013-09" db="EMBL/GenBank/DDBJ databases">
        <title>Corchorus capsularis genome sequencing.</title>
        <authorList>
            <person name="Alam M."/>
            <person name="Haque M.S."/>
            <person name="Islam M.S."/>
            <person name="Emdad E.M."/>
            <person name="Islam M.M."/>
            <person name="Ahmed B."/>
            <person name="Halim A."/>
            <person name="Hossen Q.M.M."/>
            <person name="Hossain M.Z."/>
            <person name="Ahmed R."/>
            <person name="Khan M.M."/>
            <person name="Islam R."/>
            <person name="Rashid M.M."/>
            <person name="Khan S.A."/>
            <person name="Rahman M.S."/>
            <person name="Alam M."/>
        </authorList>
    </citation>
    <scope>NUCLEOTIDE SEQUENCE [LARGE SCALE GENOMIC DNA]</scope>
    <source>
        <strain evidence="2">cv. CVL-1</strain>
        <tissue evidence="1">Whole seedling</tissue>
    </source>
</reference>
<dbReference type="EMBL" id="AWWV01004984">
    <property type="protein sequence ID" value="OMP06258.1"/>
    <property type="molecule type" value="Genomic_DNA"/>
</dbReference>
<keyword evidence="2" id="KW-1185">Reference proteome</keyword>
<evidence type="ECO:0000313" key="2">
    <source>
        <dbReference type="Proteomes" id="UP000188268"/>
    </source>
</evidence>
<accession>A0A1R3KGW7</accession>
<name>A0A1R3KGW7_COCAP</name>
<protein>
    <submittedName>
        <fullName evidence="1">Uncharacterized protein</fullName>
    </submittedName>
</protein>